<dbReference type="InterPro" id="IPR029017">
    <property type="entry name" value="Enolase-like_N"/>
</dbReference>
<reference evidence="4 5" key="1">
    <citation type="submission" date="2016-02" db="EMBL/GenBank/DDBJ databases">
        <title>Genome analysis of coral dinoflagellate symbionts highlights evolutionary adaptations to a symbiotic lifestyle.</title>
        <authorList>
            <person name="Aranda M."/>
            <person name="Li Y."/>
            <person name="Liew Y.J."/>
            <person name="Baumgarten S."/>
            <person name="Simakov O."/>
            <person name="Wilson M."/>
            <person name="Piel J."/>
            <person name="Ashoor H."/>
            <person name="Bougouffa S."/>
            <person name="Bajic V.B."/>
            <person name="Ryu T."/>
            <person name="Ravasi T."/>
            <person name="Bayer T."/>
            <person name="Micklem G."/>
            <person name="Kim H."/>
            <person name="Bhak J."/>
            <person name="Lajeunesse T.C."/>
            <person name="Voolstra C.R."/>
        </authorList>
    </citation>
    <scope>NUCLEOTIDE SEQUENCE [LARGE SCALE GENOMIC DNA]</scope>
    <source>
        <strain evidence="4 5">CCMP2467</strain>
    </source>
</reference>
<evidence type="ECO:0000313" key="4">
    <source>
        <dbReference type="EMBL" id="OLQ00435.1"/>
    </source>
</evidence>
<dbReference type="GO" id="GO:0004634">
    <property type="term" value="F:phosphopyruvate hydratase activity"/>
    <property type="evidence" value="ECO:0007669"/>
    <property type="project" value="InterPro"/>
</dbReference>
<dbReference type="SMART" id="SM01193">
    <property type="entry name" value="Enolase_N"/>
    <property type="match status" value="1"/>
</dbReference>
<dbReference type="PANTHER" id="PTHR11902:SF1">
    <property type="entry name" value="ENOLASE"/>
    <property type="match status" value="1"/>
</dbReference>
<evidence type="ECO:0000259" key="3">
    <source>
        <dbReference type="SMART" id="SM01193"/>
    </source>
</evidence>
<protein>
    <submittedName>
        <fullName evidence="4">Enolase</fullName>
    </submittedName>
</protein>
<dbReference type="Proteomes" id="UP000186817">
    <property type="component" value="Unassembled WGS sequence"/>
</dbReference>
<name>A0A1Q9DZ33_SYMMI</name>
<gene>
    <name evidence="4" type="primary">eno</name>
    <name evidence="4" type="ORF">AK812_SmicGene16879</name>
</gene>
<sequence length="367" mass="40199">MAVLPGHAEFRPAPPGDAQGEIFKFGCAIKDLLAFLRCGAEKASLLEAADKLIQLPDAPTKDLALSLGILGRRQLWQAATLTLRLDASCVNPVVTAFERLSVHLLRVFFGNTYTTIPFDQSLVMPIDAQMHMYLQEREPLAWGAFVNFSGFDSGNPAIQVEVTAEQGVFRARVPGSGENKEFALRDGATDQQGIDKIMLDLDGTEDKTNLGADAILGVSLACCRHHFAVQCDTAAVNAALSAAAVASTWSCALATGSWFLDISMELDLIGRNILIHASSALSWPKALAQAVLIRGALLWERQRKWASVRALYKHTREMRYLARSLSLTTQLRELLCRSSPSMYEDGSKQSHGTETIRKIRKKPCANR</sequence>
<dbReference type="PANTHER" id="PTHR11902">
    <property type="entry name" value="ENOLASE"/>
    <property type="match status" value="1"/>
</dbReference>
<dbReference type="InterPro" id="IPR020811">
    <property type="entry name" value="Enolase_N"/>
</dbReference>
<evidence type="ECO:0000313" key="5">
    <source>
        <dbReference type="Proteomes" id="UP000186817"/>
    </source>
</evidence>
<dbReference type="OrthoDB" id="10501673at2759"/>
<proteinExistence type="predicted"/>
<keyword evidence="1" id="KW-0460">Magnesium</keyword>
<dbReference type="Pfam" id="PF03952">
    <property type="entry name" value="Enolase_N"/>
    <property type="match status" value="1"/>
</dbReference>
<feature type="compositionally biased region" description="Basic residues" evidence="2">
    <location>
        <begin position="358"/>
        <end position="367"/>
    </location>
</feature>
<keyword evidence="5" id="KW-1185">Reference proteome</keyword>
<feature type="region of interest" description="Disordered" evidence="2">
    <location>
        <begin position="341"/>
        <end position="367"/>
    </location>
</feature>
<dbReference type="Gene3D" id="3.30.390.10">
    <property type="entry name" value="Enolase-like, N-terminal domain"/>
    <property type="match status" value="1"/>
</dbReference>
<evidence type="ECO:0000256" key="2">
    <source>
        <dbReference type="SAM" id="MobiDB-lite"/>
    </source>
</evidence>
<comment type="caution">
    <text evidence="4">The sequence shown here is derived from an EMBL/GenBank/DDBJ whole genome shotgun (WGS) entry which is preliminary data.</text>
</comment>
<accession>A0A1Q9DZ33</accession>
<dbReference type="InterPro" id="IPR000941">
    <property type="entry name" value="Enolase"/>
</dbReference>
<evidence type="ECO:0000256" key="1">
    <source>
        <dbReference type="ARBA" id="ARBA00022842"/>
    </source>
</evidence>
<dbReference type="GO" id="GO:0006096">
    <property type="term" value="P:glycolytic process"/>
    <property type="evidence" value="ECO:0007669"/>
    <property type="project" value="InterPro"/>
</dbReference>
<dbReference type="AlphaFoldDB" id="A0A1Q9DZ33"/>
<organism evidence="4 5">
    <name type="scientific">Symbiodinium microadriaticum</name>
    <name type="common">Dinoflagellate</name>
    <name type="synonym">Zooxanthella microadriatica</name>
    <dbReference type="NCBI Taxonomy" id="2951"/>
    <lineage>
        <taxon>Eukaryota</taxon>
        <taxon>Sar</taxon>
        <taxon>Alveolata</taxon>
        <taxon>Dinophyceae</taxon>
        <taxon>Suessiales</taxon>
        <taxon>Symbiodiniaceae</taxon>
        <taxon>Symbiodinium</taxon>
    </lineage>
</organism>
<dbReference type="SUPFAM" id="SSF54826">
    <property type="entry name" value="Enolase N-terminal domain-like"/>
    <property type="match status" value="1"/>
</dbReference>
<feature type="domain" description="Enolase N-terminal" evidence="3">
    <location>
        <begin position="151"/>
        <end position="227"/>
    </location>
</feature>
<dbReference type="EMBL" id="LSRX01000327">
    <property type="protein sequence ID" value="OLQ00435.1"/>
    <property type="molecule type" value="Genomic_DNA"/>
</dbReference>
<dbReference type="GO" id="GO:0000287">
    <property type="term" value="F:magnesium ion binding"/>
    <property type="evidence" value="ECO:0007669"/>
    <property type="project" value="InterPro"/>
</dbReference>
<dbReference type="GO" id="GO:0000015">
    <property type="term" value="C:phosphopyruvate hydratase complex"/>
    <property type="evidence" value="ECO:0007669"/>
    <property type="project" value="InterPro"/>
</dbReference>